<dbReference type="PANTHER" id="PTHR24305">
    <property type="entry name" value="CYTOCHROME P450"/>
    <property type="match status" value="1"/>
</dbReference>
<dbReference type="RefSeq" id="XP_015408716.1">
    <property type="nucleotide sequence ID" value="XM_015549871.1"/>
</dbReference>
<keyword evidence="7 8" id="KW-0349">Heme</keyword>
<protein>
    <recommendedName>
        <fullName evidence="11">Cytochrome P450</fullName>
    </recommendedName>
</protein>
<evidence type="ECO:0000256" key="6">
    <source>
        <dbReference type="ARBA" id="ARBA00023033"/>
    </source>
</evidence>
<organism evidence="9 10">
    <name type="scientific">Aspergillus nomiae NRRL (strain ATCC 15546 / NRRL 13137 / CBS 260.88 / M93)</name>
    <dbReference type="NCBI Taxonomy" id="1509407"/>
    <lineage>
        <taxon>Eukaryota</taxon>
        <taxon>Fungi</taxon>
        <taxon>Dikarya</taxon>
        <taxon>Ascomycota</taxon>
        <taxon>Pezizomycotina</taxon>
        <taxon>Eurotiomycetes</taxon>
        <taxon>Eurotiomycetidae</taxon>
        <taxon>Eurotiales</taxon>
        <taxon>Aspergillaceae</taxon>
        <taxon>Aspergillus</taxon>
        <taxon>Aspergillus subgen. Circumdati</taxon>
    </lineage>
</organism>
<dbReference type="EMBL" id="JNOM01000070">
    <property type="protein sequence ID" value="KNG87793.1"/>
    <property type="molecule type" value="Genomic_DNA"/>
</dbReference>
<evidence type="ECO:0000256" key="5">
    <source>
        <dbReference type="ARBA" id="ARBA00023004"/>
    </source>
</evidence>
<evidence type="ECO:0000256" key="7">
    <source>
        <dbReference type="PIRSR" id="PIRSR602403-1"/>
    </source>
</evidence>
<dbReference type="PRINTS" id="PR00465">
    <property type="entry name" value="EP450IV"/>
</dbReference>
<keyword evidence="4 8" id="KW-0560">Oxidoreductase</keyword>
<comment type="cofactor">
    <cofactor evidence="1 7">
        <name>heme</name>
        <dbReference type="ChEBI" id="CHEBI:30413"/>
    </cofactor>
</comment>
<reference evidence="9 10" key="1">
    <citation type="submission" date="2014-06" db="EMBL/GenBank/DDBJ databases">
        <title>The Genome of the Aflatoxigenic Filamentous Fungus Aspergillus nomius.</title>
        <authorList>
            <person name="Moore M.G."/>
            <person name="Shannon B.M."/>
            <person name="Brian M.M."/>
        </authorList>
    </citation>
    <scope>NUCLEOTIDE SEQUENCE [LARGE SCALE GENOMIC DNA]</scope>
    <source>
        <strain evidence="9 10">NRRL 13137</strain>
    </source>
</reference>
<evidence type="ECO:0000313" key="9">
    <source>
        <dbReference type="EMBL" id="KNG87793.1"/>
    </source>
</evidence>
<dbReference type="PRINTS" id="PR00385">
    <property type="entry name" value="P450"/>
</dbReference>
<evidence type="ECO:0000256" key="8">
    <source>
        <dbReference type="RuleBase" id="RU000461"/>
    </source>
</evidence>
<dbReference type="STRING" id="1509407.A0A0L1J8Q3"/>
<dbReference type="GO" id="GO:0005506">
    <property type="term" value="F:iron ion binding"/>
    <property type="evidence" value="ECO:0007669"/>
    <property type="project" value="InterPro"/>
</dbReference>
<dbReference type="SUPFAM" id="SSF48264">
    <property type="entry name" value="Cytochrome P450"/>
    <property type="match status" value="1"/>
</dbReference>
<dbReference type="GeneID" id="26806418"/>
<dbReference type="InterPro" id="IPR050121">
    <property type="entry name" value="Cytochrome_P450_monoxygenase"/>
</dbReference>
<comment type="similarity">
    <text evidence="2 8">Belongs to the cytochrome P450 family.</text>
</comment>
<dbReference type="GO" id="GO:0016705">
    <property type="term" value="F:oxidoreductase activity, acting on paired donors, with incorporation or reduction of molecular oxygen"/>
    <property type="evidence" value="ECO:0007669"/>
    <property type="project" value="InterPro"/>
</dbReference>
<evidence type="ECO:0000256" key="3">
    <source>
        <dbReference type="ARBA" id="ARBA00022723"/>
    </source>
</evidence>
<dbReference type="CDD" id="cd00302">
    <property type="entry name" value="cytochrome_P450"/>
    <property type="match status" value="1"/>
</dbReference>
<dbReference type="InterPro" id="IPR036396">
    <property type="entry name" value="Cyt_P450_sf"/>
</dbReference>
<dbReference type="PROSITE" id="PS00086">
    <property type="entry name" value="CYTOCHROME_P450"/>
    <property type="match status" value="1"/>
</dbReference>
<evidence type="ECO:0000256" key="2">
    <source>
        <dbReference type="ARBA" id="ARBA00010617"/>
    </source>
</evidence>
<dbReference type="Pfam" id="PF00067">
    <property type="entry name" value="p450"/>
    <property type="match status" value="1"/>
</dbReference>
<accession>A0A0L1J8Q3</accession>
<evidence type="ECO:0000313" key="10">
    <source>
        <dbReference type="Proteomes" id="UP000037505"/>
    </source>
</evidence>
<sequence>MIVDLFLMGKDPNQSSLKIDIDRVDDLDALKVKVASRFNIVVPNSIDFQDQAGRQLLDIEDVLDCPEAVGILVDGHSVREPSGPKGLPFAGAYYEVFPDHVGNHERMFHRFGGVIKYTTYGRDNYLTRDPRVAEVAFAESPFFTKATSNPNHPLHPISNQNSLFICDTNENWRIAHRFIAPALNPKAIRHYHPILQSVVESSFPVFDELDEQGEAFNTYQYMMKLASGAIGQCALGMDLHHFDSIDAPVHDLVTSIQKTLQLNKKVASKGDWYAKVPFGDPKELDRTQKHVVQLLNDAFDTCPKSGDEDLPINEAALRAACIFDYLNRAVDDAGQKLLGSSLRPTCSQVRDNIVGAGFVTTACLLSWLIYSLCTYEGTQDRLLQELVDHGVTHDTTWDPDFADSLPYLNKFIKETQRLHNPSFQPGRVAKVDCVVPGGYQLPKGAALIIALYAIHSNPDIWDNPHRFDPDRWDHFNPKDKPKCSYIPFGTGPRSCIGFNFALGEVKVVLPSLVYRYEFVREGETSIEYDPQYQLIRPMNLYIRAKKRTHWPKPSAAPA</sequence>
<evidence type="ECO:0000256" key="1">
    <source>
        <dbReference type="ARBA" id="ARBA00001971"/>
    </source>
</evidence>
<name>A0A0L1J8Q3_ASPN3</name>
<keyword evidence="3 7" id="KW-0479">Metal-binding</keyword>
<proteinExistence type="inferred from homology"/>
<dbReference type="InterPro" id="IPR017972">
    <property type="entry name" value="Cyt_P450_CS"/>
</dbReference>
<dbReference type="InterPro" id="IPR001128">
    <property type="entry name" value="Cyt_P450"/>
</dbReference>
<dbReference type="Gene3D" id="1.10.630.10">
    <property type="entry name" value="Cytochrome P450"/>
    <property type="match status" value="1"/>
</dbReference>
<dbReference type="InterPro" id="IPR002403">
    <property type="entry name" value="Cyt_P450_E_grp-IV"/>
</dbReference>
<comment type="caution">
    <text evidence="9">The sequence shown here is derived from an EMBL/GenBank/DDBJ whole genome shotgun (WGS) entry which is preliminary data.</text>
</comment>
<dbReference type="AlphaFoldDB" id="A0A0L1J8Q3"/>
<dbReference type="OrthoDB" id="1470350at2759"/>
<evidence type="ECO:0000256" key="4">
    <source>
        <dbReference type="ARBA" id="ARBA00023002"/>
    </source>
</evidence>
<keyword evidence="5 7" id="KW-0408">Iron</keyword>
<feature type="binding site" description="axial binding residue" evidence="7">
    <location>
        <position position="495"/>
    </location>
    <ligand>
        <name>heme</name>
        <dbReference type="ChEBI" id="CHEBI:30413"/>
    </ligand>
    <ligandPart>
        <name>Fe</name>
        <dbReference type="ChEBI" id="CHEBI:18248"/>
    </ligandPart>
</feature>
<keyword evidence="10" id="KW-1185">Reference proteome</keyword>
<dbReference type="GO" id="GO:0020037">
    <property type="term" value="F:heme binding"/>
    <property type="evidence" value="ECO:0007669"/>
    <property type="project" value="InterPro"/>
</dbReference>
<gene>
    <name evidence="9" type="ORF">ANOM_004614</name>
</gene>
<keyword evidence="6 8" id="KW-0503">Monooxygenase</keyword>
<dbReference type="PANTHER" id="PTHR24305:SF87">
    <property type="entry name" value="CYTOCHROME P450 MONOOXYGENASE ALND-RELATED"/>
    <property type="match status" value="1"/>
</dbReference>
<evidence type="ECO:0008006" key="11">
    <source>
        <dbReference type="Google" id="ProtNLM"/>
    </source>
</evidence>
<dbReference type="Proteomes" id="UP000037505">
    <property type="component" value="Unassembled WGS sequence"/>
</dbReference>
<dbReference type="FunFam" id="1.10.630.10:FF:000090">
    <property type="entry name" value="Cytochrome P450 monooxygenase"/>
    <property type="match status" value="1"/>
</dbReference>
<dbReference type="GO" id="GO:0004497">
    <property type="term" value="F:monooxygenase activity"/>
    <property type="evidence" value="ECO:0007669"/>
    <property type="project" value="UniProtKB-KW"/>
</dbReference>